<keyword evidence="3" id="KW-0812">Transmembrane</keyword>
<dbReference type="NCBIfam" id="TIGR00350">
    <property type="entry name" value="lytR_cpsA_psr"/>
    <property type="match status" value="1"/>
</dbReference>
<dbReference type="InterPro" id="IPR004474">
    <property type="entry name" value="LytR_CpsA_psr"/>
</dbReference>
<feature type="region of interest" description="Disordered" evidence="2">
    <location>
        <begin position="212"/>
        <end position="233"/>
    </location>
</feature>
<evidence type="ECO:0000313" key="6">
    <source>
        <dbReference type="Proteomes" id="UP000178835"/>
    </source>
</evidence>
<sequence>MNNFSILQPKEPRKKPKKKSVILGIFLLFVISVLGLMFYKTSNVFTIAGDNEDVGTYDNFEIKKEKDRLDILVLGIRGEGDMNGGLLADTMILISFDKSKQKAAMISLPRDLYVEMPDHDVPEKINFSYALGEQRRRGGGGLALSKEVVRYITGVYVDHAIVVNFDAFEEIVDIMGGVEIYRDTPFYEAQQWQGEGNPNSKYWYLSADEPAGVQNEGDTTEKDDNNPDDTDNTEQALGQYWVFNVPKGYSVLDSEDALYYVRSRYSSNDFDRMRRQQQVISSMRSKAFSLGVLANPVKVFDILDSLGRNVRTDMGLGDLREVITLAQDYAQVPVESALLEPMENGLIEPGNINGAYVLIPKAGDFSQIRSFFQNIFEE</sequence>
<dbReference type="InterPro" id="IPR050922">
    <property type="entry name" value="LytR/CpsA/Psr_CW_biosynth"/>
</dbReference>
<keyword evidence="3" id="KW-0472">Membrane</keyword>
<organism evidence="5 6">
    <name type="scientific">Candidatus Spechtbacteria bacterium RIFCSPLOWO2_01_FULL_43_12</name>
    <dbReference type="NCBI Taxonomy" id="1802162"/>
    <lineage>
        <taxon>Bacteria</taxon>
        <taxon>Candidatus Spechtiibacteriota</taxon>
    </lineage>
</organism>
<gene>
    <name evidence="5" type="ORF">A2919_01005</name>
</gene>
<feature type="transmembrane region" description="Helical" evidence="3">
    <location>
        <begin position="21"/>
        <end position="39"/>
    </location>
</feature>
<proteinExistence type="inferred from homology"/>
<evidence type="ECO:0000313" key="5">
    <source>
        <dbReference type="EMBL" id="OGZ61165.1"/>
    </source>
</evidence>
<accession>A0A1G2HFB3</accession>
<comment type="caution">
    <text evidence="5">The sequence shown here is derived from an EMBL/GenBank/DDBJ whole genome shotgun (WGS) entry which is preliminary data.</text>
</comment>
<dbReference type="PANTHER" id="PTHR33392">
    <property type="entry name" value="POLYISOPRENYL-TEICHOIC ACID--PEPTIDOGLYCAN TEICHOIC ACID TRANSFERASE TAGU"/>
    <property type="match status" value="1"/>
</dbReference>
<feature type="domain" description="Cell envelope-related transcriptional attenuator" evidence="4">
    <location>
        <begin position="88"/>
        <end position="287"/>
    </location>
</feature>
<reference evidence="5 6" key="1">
    <citation type="journal article" date="2016" name="Nat. Commun.">
        <title>Thousands of microbial genomes shed light on interconnected biogeochemical processes in an aquifer system.</title>
        <authorList>
            <person name="Anantharaman K."/>
            <person name="Brown C.T."/>
            <person name="Hug L.A."/>
            <person name="Sharon I."/>
            <person name="Castelle C.J."/>
            <person name="Probst A.J."/>
            <person name="Thomas B.C."/>
            <person name="Singh A."/>
            <person name="Wilkins M.J."/>
            <person name="Karaoz U."/>
            <person name="Brodie E.L."/>
            <person name="Williams K.H."/>
            <person name="Hubbard S.S."/>
            <person name="Banfield J.F."/>
        </authorList>
    </citation>
    <scope>NUCLEOTIDE SEQUENCE [LARGE SCALE GENOMIC DNA]</scope>
</reference>
<dbReference type="AlphaFoldDB" id="A0A1G2HFB3"/>
<evidence type="ECO:0000256" key="3">
    <source>
        <dbReference type="SAM" id="Phobius"/>
    </source>
</evidence>
<evidence type="ECO:0000256" key="2">
    <source>
        <dbReference type="SAM" id="MobiDB-lite"/>
    </source>
</evidence>
<evidence type="ECO:0000256" key="1">
    <source>
        <dbReference type="ARBA" id="ARBA00006068"/>
    </source>
</evidence>
<keyword evidence="3" id="KW-1133">Transmembrane helix</keyword>
<dbReference type="Proteomes" id="UP000178835">
    <property type="component" value="Unassembled WGS sequence"/>
</dbReference>
<dbReference type="PANTHER" id="PTHR33392:SF6">
    <property type="entry name" value="POLYISOPRENYL-TEICHOIC ACID--PEPTIDOGLYCAN TEICHOIC ACID TRANSFERASE TAGU"/>
    <property type="match status" value="1"/>
</dbReference>
<dbReference type="EMBL" id="MHOH01000005">
    <property type="protein sequence ID" value="OGZ61165.1"/>
    <property type="molecule type" value="Genomic_DNA"/>
</dbReference>
<dbReference type="Pfam" id="PF03816">
    <property type="entry name" value="LytR_cpsA_psr"/>
    <property type="match status" value="1"/>
</dbReference>
<protein>
    <recommendedName>
        <fullName evidence="4">Cell envelope-related transcriptional attenuator domain-containing protein</fullName>
    </recommendedName>
</protein>
<comment type="similarity">
    <text evidence="1">Belongs to the LytR/CpsA/Psr (LCP) family.</text>
</comment>
<name>A0A1G2HFB3_9BACT</name>
<evidence type="ECO:0000259" key="4">
    <source>
        <dbReference type="Pfam" id="PF03816"/>
    </source>
</evidence>
<dbReference type="Gene3D" id="3.40.630.190">
    <property type="entry name" value="LCP protein"/>
    <property type="match status" value="1"/>
</dbReference>